<protein>
    <submittedName>
        <fullName evidence="2">Uncharacterized protein</fullName>
    </submittedName>
</protein>
<keyword evidence="1" id="KW-0472">Membrane</keyword>
<dbReference type="Proteomes" id="UP000637423">
    <property type="component" value="Unassembled WGS sequence"/>
</dbReference>
<comment type="caution">
    <text evidence="2">The sequence shown here is derived from an EMBL/GenBank/DDBJ whole genome shotgun (WGS) entry which is preliminary data.</text>
</comment>
<evidence type="ECO:0000313" key="2">
    <source>
        <dbReference type="EMBL" id="GGC65168.1"/>
    </source>
</evidence>
<dbReference type="AlphaFoldDB" id="A0A916UBQ3"/>
<organism evidence="2 3">
    <name type="scientific">Undibacterium terreum</name>
    <dbReference type="NCBI Taxonomy" id="1224302"/>
    <lineage>
        <taxon>Bacteria</taxon>
        <taxon>Pseudomonadati</taxon>
        <taxon>Pseudomonadota</taxon>
        <taxon>Betaproteobacteria</taxon>
        <taxon>Burkholderiales</taxon>
        <taxon>Oxalobacteraceae</taxon>
        <taxon>Undibacterium</taxon>
    </lineage>
</organism>
<feature type="transmembrane region" description="Helical" evidence="1">
    <location>
        <begin position="90"/>
        <end position="110"/>
    </location>
</feature>
<reference evidence="2" key="2">
    <citation type="submission" date="2020-09" db="EMBL/GenBank/DDBJ databases">
        <authorList>
            <person name="Sun Q."/>
            <person name="Zhou Y."/>
        </authorList>
    </citation>
    <scope>NUCLEOTIDE SEQUENCE</scope>
    <source>
        <strain evidence="2">CGMCC 1.10998</strain>
    </source>
</reference>
<name>A0A916UBQ3_9BURK</name>
<dbReference type="EMBL" id="BMED01000001">
    <property type="protein sequence ID" value="GGC65168.1"/>
    <property type="molecule type" value="Genomic_DNA"/>
</dbReference>
<gene>
    <name evidence="2" type="ORF">GCM10011396_10210</name>
</gene>
<proteinExistence type="predicted"/>
<sequence>MLTLIIGILVLSLTIALWKGTTGYFRFAELCRLVAIAEDAMSELNSTKGMDGNSANPFERTQLKRIRTNFFVGYGDPEIERLAAQVRRDFIAQLCAIGVIWLIMLSAIVLPRL</sequence>
<keyword evidence="1" id="KW-1133">Transmembrane helix</keyword>
<evidence type="ECO:0000256" key="1">
    <source>
        <dbReference type="SAM" id="Phobius"/>
    </source>
</evidence>
<accession>A0A916UBQ3</accession>
<evidence type="ECO:0000313" key="3">
    <source>
        <dbReference type="Proteomes" id="UP000637423"/>
    </source>
</evidence>
<keyword evidence="1" id="KW-0812">Transmembrane</keyword>
<keyword evidence="3" id="KW-1185">Reference proteome</keyword>
<dbReference type="RefSeq" id="WP_188564860.1">
    <property type="nucleotide sequence ID" value="NZ_BMED01000001.1"/>
</dbReference>
<reference evidence="2" key="1">
    <citation type="journal article" date="2014" name="Int. J. Syst. Evol. Microbiol.">
        <title>Complete genome sequence of Corynebacterium casei LMG S-19264T (=DSM 44701T), isolated from a smear-ripened cheese.</title>
        <authorList>
            <consortium name="US DOE Joint Genome Institute (JGI-PGF)"/>
            <person name="Walter F."/>
            <person name="Albersmeier A."/>
            <person name="Kalinowski J."/>
            <person name="Ruckert C."/>
        </authorList>
    </citation>
    <scope>NUCLEOTIDE SEQUENCE</scope>
    <source>
        <strain evidence="2">CGMCC 1.10998</strain>
    </source>
</reference>